<feature type="region of interest" description="Disordered" evidence="1">
    <location>
        <begin position="90"/>
        <end position="132"/>
    </location>
</feature>
<feature type="region of interest" description="Disordered" evidence="1">
    <location>
        <begin position="295"/>
        <end position="350"/>
    </location>
</feature>
<evidence type="ECO:0000313" key="3">
    <source>
        <dbReference type="EMBL" id="KAF0979121.1"/>
    </source>
</evidence>
<sequence length="1388" mass="157170">MNSHNIRVFQSQDILCPSELGQPLCSAASEGLFWVAFSGIIKGYATQTTQKEFQCMYEFQPLWSEVDAIHYLPDIRRVITVERRLTTVMMGSGAGGQQQQQATTPTTPSTHHQRGGSGINNQNISNTPRSPALSNDFSNALKSFSSTSVATSSNYNQNTQTIVEQCCRIYRFEYDKKERKTIIYPFSLPIQNFVSTNSTTTTTTLTQAATSGTASNSELLISVCTYSNQLLTCAKDVISLWKFTNNNDTPICILKVHTSWNVKCISVFNQFIGYGTDRDVRVIELKQKELEQEKTLLENSQDDDINVNNGGSTNGEETDAAQPNSVNIGGSVSPNTSDHSETQKKKTSRFKEIQKRIQAHVQEQIVGTNAESPQSQISQGGIITRHQSLNPLNKGMAMYWGVSQLHESIDEIQIRFDMGTKDLLPSPATQSYSESVRVSDKTSTKKGTQQSATNIAYDIFGQTPTVDHPAFANHNYIDICVNLLHKHFTSDESPRSIHFLQNISQKKDFNQNTGMKCILSTSTCGYVYSLSSPQSLLCEFEYTGECLMSAVNSLFLYAITPVGLEVWSVLGGSNGCLLRFHPFIGLKSVSATNNHVVLISKISSNENVSIAAYYNQQTDKTVLISDMRSVEKVNRNASPSKDSSRSGRLFPIFNARKKREDSSSSLPPVEDFSYNIYMLNAVELSDIYEDMLEHAMMFQKSDKSTYMKLLKESHSLLQSKYFELLSKEKKLERSIDVDTITLLKTKIELQNYTTLLKRSFGLQGDAYVAMENTDLAAYAYANSDKPMADIFNKLSVREESLLLFLEHILFDKENHWSLDNLSEDLGNQILTIYKQRIPHTLSTVILANSFPYSKNHALALLEEINLEYVKAQQLTLSRFEEHSIEKNDIYPQQNEQVLSWFEIMPKDAMVLALLHLQTGNEEKAVAIFKSVESHILVEFIVLNPSLLLPNATVEKYSKLAIVFRKYFPWCLVESINRLTASNSCPLSNNQVLDLLKEDNSQIFDHVETPLTSLLMQQTYLSTCLISSDLSNESMLKEIGIKLMQVFVEELVHITSLLKETNINGLVNETKKKVLELHSPTMTSSTQSPIVISDSGERLQPQTQNLFSYMENLNELRQYCSFLHYSLIPFRENLDWLRKFVNYEFNRNQTELSILSESKDILSEKYSEILNILDELSIYESTLLSITENDPLFLLVHILQNAQGLICYFSQFLSTNRTEIFSQFVEVIQIHEGKFIGFDNLKLLCMMGSKQFKQAIERLLILLGHGKQEDDALGVLFGFIESRCSTLNDWKDVLDLIFSHLRGHEQANHDASHSVSPMFLYSLLDRILKLLAHSCTPDDFLPLIPRNGSMNFFYRYIQMCFSHFSLLTSPFNHNTTYLTSSTNSPFEIL</sequence>
<dbReference type="OrthoDB" id="10255480at2759"/>
<organism evidence="3 4">
    <name type="scientific">Naegleria fowleri</name>
    <name type="common">Brain eating amoeba</name>
    <dbReference type="NCBI Taxonomy" id="5763"/>
    <lineage>
        <taxon>Eukaryota</taxon>
        <taxon>Discoba</taxon>
        <taxon>Heterolobosea</taxon>
        <taxon>Tetramitia</taxon>
        <taxon>Eutetramitia</taxon>
        <taxon>Vahlkampfiidae</taxon>
        <taxon>Naegleria</taxon>
    </lineage>
</organism>
<feature type="compositionally biased region" description="Polar residues" evidence="1">
    <location>
        <begin position="306"/>
        <end position="337"/>
    </location>
</feature>
<reference evidence="3 4" key="1">
    <citation type="journal article" date="2019" name="Sci. Rep.">
        <title>Nanopore sequencing improves the draft genome of the human pathogenic amoeba Naegleria fowleri.</title>
        <authorList>
            <person name="Liechti N."/>
            <person name="Schurch N."/>
            <person name="Bruggmann R."/>
            <person name="Wittwer M."/>
        </authorList>
    </citation>
    <scope>NUCLEOTIDE SEQUENCE [LARGE SCALE GENOMIC DNA]</scope>
    <source>
        <strain evidence="3 4">ATCC 30894</strain>
    </source>
</reference>
<dbReference type="VEuPathDB" id="AmoebaDB:FDP41_002191"/>
<accession>A0A6A5BX94</accession>
<dbReference type="PANTHER" id="PTHR28633:SF1">
    <property type="entry name" value="BLOC-2 COMPLEX MEMBER HPS3"/>
    <property type="match status" value="1"/>
</dbReference>
<keyword evidence="4" id="KW-1185">Reference proteome</keyword>
<protein>
    <recommendedName>
        <fullName evidence="2">BLOC-2 complex member HPS3 C-terminal domain-containing protein</fullName>
    </recommendedName>
</protein>
<dbReference type="Pfam" id="PF14763">
    <property type="entry name" value="HPS3_C"/>
    <property type="match status" value="1"/>
</dbReference>
<dbReference type="VEuPathDB" id="AmoebaDB:NF0093680"/>
<name>A0A6A5BX94_NAEFO</name>
<dbReference type="InterPro" id="IPR017216">
    <property type="entry name" value="HPS3"/>
</dbReference>
<comment type="caution">
    <text evidence="3">The sequence shown here is derived from an EMBL/GenBank/DDBJ whole genome shotgun (WGS) entry which is preliminary data.</text>
</comment>
<dbReference type="OMA" id="SANCCPL"/>
<evidence type="ECO:0000256" key="1">
    <source>
        <dbReference type="SAM" id="MobiDB-lite"/>
    </source>
</evidence>
<feature type="compositionally biased region" description="Basic and acidic residues" evidence="1">
    <location>
        <begin position="338"/>
        <end position="350"/>
    </location>
</feature>
<dbReference type="GeneID" id="68109409"/>
<evidence type="ECO:0000259" key="2">
    <source>
        <dbReference type="Pfam" id="PF14763"/>
    </source>
</evidence>
<dbReference type="RefSeq" id="XP_044563834.1">
    <property type="nucleotide sequence ID" value="XM_044705359.1"/>
</dbReference>
<dbReference type="GO" id="GO:0005737">
    <property type="term" value="C:cytoplasm"/>
    <property type="evidence" value="ECO:0007669"/>
    <property type="project" value="TreeGrafter"/>
</dbReference>
<feature type="compositionally biased region" description="Low complexity" evidence="1">
    <location>
        <begin position="97"/>
        <end position="110"/>
    </location>
</feature>
<dbReference type="PANTHER" id="PTHR28633">
    <property type="entry name" value="HERMANSKY-PUDLAK SYNDROME 3 PROTEIN"/>
    <property type="match status" value="1"/>
</dbReference>
<dbReference type="Proteomes" id="UP000444721">
    <property type="component" value="Unassembled WGS sequence"/>
</dbReference>
<evidence type="ECO:0000313" key="4">
    <source>
        <dbReference type="Proteomes" id="UP000444721"/>
    </source>
</evidence>
<gene>
    <name evidence="3" type="ORF">FDP41_002191</name>
</gene>
<dbReference type="InterPro" id="IPR029438">
    <property type="entry name" value="HPS3_C"/>
</dbReference>
<feature type="region of interest" description="Disordered" evidence="1">
    <location>
        <begin position="425"/>
        <end position="447"/>
    </location>
</feature>
<dbReference type="EMBL" id="VFQX01000028">
    <property type="protein sequence ID" value="KAF0979121.1"/>
    <property type="molecule type" value="Genomic_DNA"/>
</dbReference>
<feature type="domain" description="BLOC-2 complex member HPS3 C-terminal" evidence="2">
    <location>
        <begin position="687"/>
        <end position="878"/>
    </location>
</feature>
<feature type="compositionally biased region" description="Polar residues" evidence="1">
    <location>
        <begin position="427"/>
        <end position="436"/>
    </location>
</feature>
<proteinExistence type="predicted"/>
<dbReference type="VEuPathDB" id="AmoebaDB:NfTy_034910"/>